<dbReference type="RefSeq" id="WP_134453827.1">
    <property type="nucleotide sequence ID" value="NZ_SOFL01000034.1"/>
</dbReference>
<evidence type="ECO:0000256" key="1">
    <source>
        <dbReference type="SAM" id="Phobius"/>
    </source>
</evidence>
<dbReference type="Proteomes" id="UP000297907">
    <property type="component" value="Unassembled WGS sequence"/>
</dbReference>
<evidence type="ECO:0008006" key="5">
    <source>
        <dbReference type="Google" id="ProtNLM"/>
    </source>
</evidence>
<feature type="transmembrane region" description="Helical" evidence="1">
    <location>
        <begin position="229"/>
        <end position="248"/>
    </location>
</feature>
<evidence type="ECO:0000313" key="3">
    <source>
        <dbReference type="EMBL" id="TFC01462.1"/>
    </source>
</evidence>
<protein>
    <recommendedName>
        <fullName evidence="5">CHRD domain-containing protein</fullName>
    </recommendedName>
</protein>
<gene>
    <name evidence="3" type="ORF">E3O42_10100</name>
</gene>
<keyword evidence="4" id="KW-1185">Reference proteome</keyword>
<keyword evidence="2" id="KW-0732">Signal</keyword>
<name>A0A4R8W3E4_9MICO</name>
<evidence type="ECO:0000256" key="2">
    <source>
        <dbReference type="SAM" id="SignalP"/>
    </source>
</evidence>
<keyword evidence="1" id="KW-1133">Transmembrane helix</keyword>
<dbReference type="AlphaFoldDB" id="A0A4R8W3E4"/>
<comment type="caution">
    <text evidence="3">The sequence shown here is derived from an EMBL/GenBank/DDBJ whole genome shotgun (WGS) entry which is preliminary data.</text>
</comment>
<sequence length="256" mass="24737">MNKKAALLFVPALALGVAVLTSGPAVAATGDASYQGTLDSINGSNGSGTISIQVSGDQATVTETVSGLAETFDGKPYPHVQHIHIGAQGVCPTTAADTDGDGVISTTEGQPSYGEIGTTLSTSGDTSPAAGTDLTVAGMGASFTYNRTFTLDAATAASLEAGTAVVVVHGLDPATLSQAAQDAPSDLVPSLPLAATSPALCGALSASQSNMPIGGVQTGGGSTSNGADIGLLALGAGALTAAGGAVIVRRRLAARG</sequence>
<dbReference type="OrthoDB" id="2991218at2"/>
<dbReference type="EMBL" id="SOFL01000034">
    <property type="protein sequence ID" value="TFC01462.1"/>
    <property type="molecule type" value="Genomic_DNA"/>
</dbReference>
<keyword evidence="1" id="KW-0472">Membrane</keyword>
<feature type="chain" id="PRO_5020352892" description="CHRD domain-containing protein" evidence="2">
    <location>
        <begin position="28"/>
        <end position="256"/>
    </location>
</feature>
<feature type="signal peptide" evidence="2">
    <location>
        <begin position="1"/>
        <end position="27"/>
    </location>
</feature>
<proteinExistence type="predicted"/>
<evidence type="ECO:0000313" key="4">
    <source>
        <dbReference type="Proteomes" id="UP000297907"/>
    </source>
</evidence>
<reference evidence="3 4" key="1">
    <citation type="submission" date="2019-03" db="EMBL/GenBank/DDBJ databases">
        <title>Genomics of glacier-inhabiting Cryobacterium strains.</title>
        <authorList>
            <person name="Liu Q."/>
            <person name="Xin Y.-H."/>
        </authorList>
    </citation>
    <scope>NUCLEOTIDE SEQUENCE [LARGE SCALE GENOMIC DNA]</scope>
    <source>
        <strain evidence="3 4">RHLS22-1</strain>
    </source>
</reference>
<accession>A0A4R8W3E4</accession>
<organism evidence="3 4">
    <name type="scientific">Cryobacterium adonitolivorans</name>
    <dbReference type="NCBI Taxonomy" id="1259189"/>
    <lineage>
        <taxon>Bacteria</taxon>
        <taxon>Bacillati</taxon>
        <taxon>Actinomycetota</taxon>
        <taxon>Actinomycetes</taxon>
        <taxon>Micrococcales</taxon>
        <taxon>Microbacteriaceae</taxon>
        <taxon>Cryobacterium</taxon>
    </lineage>
</organism>
<keyword evidence="1" id="KW-0812">Transmembrane</keyword>